<proteinExistence type="inferred from homology"/>
<evidence type="ECO:0000313" key="16">
    <source>
        <dbReference type="EMBL" id="SOE89060.1"/>
    </source>
</evidence>
<evidence type="ECO:0000256" key="5">
    <source>
        <dbReference type="ARBA" id="ARBA00022466"/>
    </source>
</evidence>
<comment type="similarity">
    <text evidence="2">Belongs to the MerT family.</text>
</comment>
<name>A0A7Z7IE93_9BURK</name>
<evidence type="ECO:0000256" key="9">
    <source>
        <dbReference type="ARBA" id="ARBA00022723"/>
    </source>
</evidence>
<evidence type="ECO:0000256" key="8">
    <source>
        <dbReference type="ARBA" id="ARBA00022692"/>
    </source>
</evidence>
<keyword evidence="4" id="KW-0813">Transport</keyword>
<evidence type="ECO:0000313" key="17">
    <source>
        <dbReference type="Proteomes" id="UP000219522"/>
    </source>
</evidence>
<evidence type="ECO:0000256" key="2">
    <source>
        <dbReference type="ARBA" id="ARBA00008224"/>
    </source>
</evidence>
<evidence type="ECO:0000256" key="13">
    <source>
        <dbReference type="ARBA" id="ARBA00030934"/>
    </source>
</evidence>
<evidence type="ECO:0000256" key="3">
    <source>
        <dbReference type="ARBA" id="ARBA00017053"/>
    </source>
</evidence>
<keyword evidence="10" id="KW-0476">Mercury</keyword>
<evidence type="ECO:0000256" key="4">
    <source>
        <dbReference type="ARBA" id="ARBA00022448"/>
    </source>
</evidence>
<organism evidence="16 17">
    <name type="scientific">Caballeronia arationis</name>
    <dbReference type="NCBI Taxonomy" id="1777142"/>
    <lineage>
        <taxon>Bacteria</taxon>
        <taxon>Pseudomonadati</taxon>
        <taxon>Pseudomonadota</taxon>
        <taxon>Betaproteobacteria</taxon>
        <taxon>Burkholderiales</taxon>
        <taxon>Burkholderiaceae</taxon>
        <taxon>Caballeronia</taxon>
    </lineage>
</organism>
<sequence>MAQLTGKGSLITGVLAAIGASVCCVAPLVLLALGIGGMWMRGFSPTISGRTGTFPDPTERRPTPSWILPYGQAVR</sequence>
<dbReference type="EMBL" id="OCSU01000003">
    <property type="protein sequence ID" value="SOE89060.1"/>
    <property type="molecule type" value="Genomic_DNA"/>
</dbReference>
<comment type="function">
    <text evidence="14">Involved in mercury resistance. Probably transfers a mercuric ion from the periplasmic Hg(2+)-binding protein MerP to the cytoplasmic mercuric reductase MerA.</text>
</comment>
<keyword evidence="9" id="KW-0479">Metal-binding</keyword>
<dbReference type="GO" id="GO:0046872">
    <property type="term" value="F:metal ion binding"/>
    <property type="evidence" value="ECO:0007669"/>
    <property type="project" value="UniProtKB-KW"/>
</dbReference>
<dbReference type="GO" id="GO:0005886">
    <property type="term" value="C:plasma membrane"/>
    <property type="evidence" value="ECO:0007669"/>
    <property type="project" value="UniProtKB-SubCell"/>
</dbReference>
<evidence type="ECO:0000256" key="1">
    <source>
        <dbReference type="ARBA" id="ARBA00004429"/>
    </source>
</evidence>
<keyword evidence="12 15" id="KW-0472">Membrane</keyword>
<evidence type="ECO:0000256" key="6">
    <source>
        <dbReference type="ARBA" id="ARBA00022475"/>
    </source>
</evidence>
<gene>
    <name evidence="16" type="ORF">SAMN05446927_7711</name>
</gene>
<protein>
    <recommendedName>
        <fullName evidence="3">Mercuric transport protein MerT</fullName>
    </recommendedName>
    <alternativeName>
        <fullName evidence="13">Mercury ion transport protein</fullName>
    </alternativeName>
</protein>
<dbReference type="Proteomes" id="UP000219522">
    <property type="component" value="Unassembled WGS sequence"/>
</dbReference>
<feature type="transmembrane region" description="Helical" evidence="15">
    <location>
        <begin position="14"/>
        <end position="40"/>
    </location>
</feature>
<dbReference type="Pfam" id="PF02411">
    <property type="entry name" value="MerT"/>
    <property type="match status" value="1"/>
</dbReference>
<keyword evidence="5" id="KW-0475">Mercuric resistance</keyword>
<evidence type="ECO:0000256" key="11">
    <source>
        <dbReference type="ARBA" id="ARBA00022989"/>
    </source>
</evidence>
<accession>A0A7Z7IE93</accession>
<comment type="caution">
    <text evidence="16">The sequence shown here is derived from an EMBL/GenBank/DDBJ whole genome shotgun (WGS) entry which is preliminary data.</text>
</comment>
<keyword evidence="6" id="KW-1003">Cell membrane</keyword>
<evidence type="ECO:0000256" key="10">
    <source>
        <dbReference type="ARBA" id="ARBA00022914"/>
    </source>
</evidence>
<dbReference type="RefSeq" id="WP_425266599.1">
    <property type="nucleotide sequence ID" value="NZ_OCSU01000003.1"/>
</dbReference>
<evidence type="ECO:0000256" key="14">
    <source>
        <dbReference type="ARBA" id="ARBA00045720"/>
    </source>
</evidence>
<evidence type="ECO:0000256" key="15">
    <source>
        <dbReference type="SAM" id="Phobius"/>
    </source>
</evidence>
<comment type="subcellular location">
    <subcellularLocation>
        <location evidence="1">Cell inner membrane</location>
        <topology evidence="1">Multi-pass membrane protein</topology>
    </subcellularLocation>
</comment>
<keyword evidence="7" id="KW-0997">Cell inner membrane</keyword>
<keyword evidence="8 15" id="KW-0812">Transmembrane</keyword>
<keyword evidence="17" id="KW-1185">Reference proteome</keyword>
<dbReference type="InterPro" id="IPR003457">
    <property type="entry name" value="Transprt_MerT"/>
</dbReference>
<dbReference type="GO" id="GO:0015097">
    <property type="term" value="F:mercury ion transmembrane transporter activity"/>
    <property type="evidence" value="ECO:0007669"/>
    <property type="project" value="InterPro"/>
</dbReference>
<evidence type="ECO:0000256" key="12">
    <source>
        <dbReference type="ARBA" id="ARBA00023136"/>
    </source>
</evidence>
<reference evidence="16 17" key="1">
    <citation type="submission" date="2017-09" db="EMBL/GenBank/DDBJ databases">
        <authorList>
            <person name="Varghese N."/>
            <person name="Submissions S."/>
        </authorList>
    </citation>
    <scope>NUCLEOTIDE SEQUENCE [LARGE SCALE GENOMIC DNA]</scope>
    <source>
        <strain evidence="16 17">OK806</strain>
    </source>
</reference>
<keyword evidence="11 15" id="KW-1133">Transmembrane helix</keyword>
<evidence type="ECO:0000256" key="7">
    <source>
        <dbReference type="ARBA" id="ARBA00022519"/>
    </source>
</evidence>
<dbReference type="AlphaFoldDB" id="A0A7Z7IE93"/>